<gene>
    <name evidence="1" type="ORF">JOF43_000164</name>
</gene>
<dbReference type="Proteomes" id="UP001519290">
    <property type="component" value="Unassembled WGS sequence"/>
</dbReference>
<dbReference type="RefSeq" id="WP_209897910.1">
    <property type="nucleotide sequence ID" value="NZ_BAAAJW010000006.1"/>
</dbReference>
<reference evidence="1 2" key="1">
    <citation type="submission" date="2021-03" db="EMBL/GenBank/DDBJ databases">
        <title>Sequencing the genomes of 1000 actinobacteria strains.</title>
        <authorList>
            <person name="Klenk H.-P."/>
        </authorList>
    </citation>
    <scope>NUCLEOTIDE SEQUENCE [LARGE SCALE GENOMIC DNA]</scope>
    <source>
        <strain evidence="1 2">DSM 14566</strain>
    </source>
</reference>
<evidence type="ECO:0000313" key="1">
    <source>
        <dbReference type="EMBL" id="MBP2380207.1"/>
    </source>
</evidence>
<dbReference type="EMBL" id="JAGIOD010000001">
    <property type="protein sequence ID" value="MBP2380207.1"/>
    <property type="molecule type" value="Genomic_DNA"/>
</dbReference>
<evidence type="ECO:0000313" key="2">
    <source>
        <dbReference type="Proteomes" id="UP001519290"/>
    </source>
</evidence>
<dbReference type="SUPFAM" id="SSF52402">
    <property type="entry name" value="Adenine nucleotide alpha hydrolases-like"/>
    <property type="match status" value="1"/>
</dbReference>
<evidence type="ECO:0008006" key="3">
    <source>
        <dbReference type="Google" id="ProtNLM"/>
    </source>
</evidence>
<organism evidence="1 2">
    <name type="scientific">Brachybacterium sacelli</name>
    <dbReference type="NCBI Taxonomy" id="173364"/>
    <lineage>
        <taxon>Bacteria</taxon>
        <taxon>Bacillati</taxon>
        <taxon>Actinomycetota</taxon>
        <taxon>Actinomycetes</taxon>
        <taxon>Micrococcales</taxon>
        <taxon>Dermabacteraceae</taxon>
        <taxon>Brachybacterium</taxon>
    </lineage>
</organism>
<comment type="caution">
    <text evidence="1">The sequence shown here is derived from an EMBL/GenBank/DDBJ whole genome shotgun (WGS) entry which is preliminary data.</text>
</comment>
<name>A0ABS4WVH9_9MICO</name>
<accession>A0ABS4WVH9</accession>
<keyword evidence="2" id="KW-1185">Reference proteome</keyword>
<proteinExistence type="predicted"/>
<protein>
    <recommendedName>
        <fullName evidence="3">Asparagine synthetase domain-containing protein</fullName>
    </recommendedName>
</protein>
<sequence>MTISSFSPPRDESFDGYAFVGADFVAGPDGFASFRGTGRAIGPGLDGCYALTRRTEAGWESGTDARGLRKLFLFRRGDIWALSTSLHELAAHLRAHGVTLRPDLTVLRAFGVRQALTAQLNSSRTLFQDVTLVPSFCTVRIEADGPRIVASDRDSDVPGYEEALGTHLHTWRSRFATLVADDRTTFVADLSGGLDSRVVFAFAHASGLFEHARTRAQIASQERMPEDFIAASAVARQYGVELNGPPMPMRTPTSPDQALENWKRHSLGVYMPVYLSPHAFDALSIRCHGAGGGTFRDIFTGTTLRNRLLSTRKNFAEETFEEYSAEVLGDLESLCRMRPEVDPQKLHYREFRNRFHFGHAPQSRTTFSPLNSILIDPIADRPEADDRRTYFDMMDSLVPGLKNAPYDDSAKAPKSPAPSALSARLARVRPEPGLVFAQHRPGPVEKRHQRTAFSHFYELAERSLERSDVQDAIGDARVIRRTRTFLREVRAQSGRPRANAPGHQDAAYALTAALAVGAPLDP</sequence>